<proteinExistence type="predicted"/>
<sequence length="145" mass="16548">MIVAFIQPEEVIPLRQKLLRPGQPKDACRYENDDKESSFHLGCYEDELLISIASFSEEVTPLLPGDHQYRLRGMATLPQYRNRKAGSSLLTKADQVLAERKADLWWCNARTSVEAYYLKQGLHPVGGVFEIEGIGPHQVMYKQLK</sequence>
<dbReference type="Proteomes" id="UP001377337">
    <property type="component" value="Chromosome"/>
</dbReference>
<evidence type="ECO:0000259" key="1">
    <source>
        <dbReference type="PROSITE" id="PS51186"/>
    </source>
</evidence>
<keyword evidence="2" id="KW-0012">Acyltransferase</keyword>
<dbReference type="RefSeq" id="WP_338778473.1">
    <property type="nucleotide sequence ID" value="NZ_CP147407.1"/>
</dbReference>
<keyword evidence="2" id="KW-0808">Transferase</keyword>
<gene>
    <name evidence="2" type="ORF">WCV65_18335</name>
</gene>
<dbReference type="SUPFAM" id="SSF55729">
    <property type="entry name" value="Acyl-CoA N-acyltransferases (Nat)"/>
    <property type="match status" value="1"/>
</dbReference>
<feature type="domain" description="N-acetyltransferase" evidence="1">
    <location>
        <begin position="1"/>
        <end position="145"/>
    </location>
</feature>
<reference evidence="2 3" key="1">
    <citation type="submission" date="2024-02" db="EMBL/GenBank/DDBJ databases">
        <title>Seven novel Bacillus-like species.</title>
        <authorList>
            <person name="Liu G."/>
        </authorList>
    </citation>
    <scope>NUCLEOTIDE SEQUENCE [LARGE SCALE GENOMIC DNA]</scope>
    <source>
        <strain evidence="2 3">FJAT-52054</strain>
    </source>
</reference>
<evidence type="ECO:0000313" key="2">
    <source>
        <dbReference type="EMBL" id="WXB96468.1"/>
    </source>
</evidence>
<organism evidence="2 3">
    <name type="scientific">Metabacillus sediminis</name>
    <dbReference type="NCBI Taxonomy" id="3117746"/>
    <lineage>
        <taxon>Bacteria</taxon>
        <taxon>Bacillati</taxon>
        <taxon>Bacillota</taxon>
        <taxon>Bacilli</taxon>
        <taxon>Bacillales</taxon>
        <taxon>Bacillaceae</taxon>
        <taxon>Metabacillus</taxon>
    </lineage>
</organism>
<dbReference type="GO" id="GO:0016746">
    <property type="term" value="F:acyltransferase activity"/>
    <property type="evidence" value="ECO:0007669"/>
    <property type="project" value="UniProtKB-KW"/>
</dbReference>
<name>A0ABZ2NFB9_9BACI</name>
<dbReference type="PROSITE" id="PS51186">
    <property type="entry name" value="GNAT"/>
    <property type="match status" value="1"/>
</dbReference>
<evidence type="ECO:0000313" key="3">
    <source>
        <dbReference type="Proteomes" id="UP001377337"/>
    </source>
</evidence>
<dbReference type="EMBL" id="CP147407">
    <property type="protein sequence ID" value="WXB96468.1"/>
    <property type="molecule type" value="Genomic_DNA"/>
</dbReference>
<accession>A0ABZ2NFB9</accession>
<dbReference type="EC" id="2.3.1.-" evidence="2"/>
<keyword evidence="3" id="KW-1185">Reference proteome</keyword>
<dbReference type="InterPro" id="IPR000182">
    <property type="entry name" value="GNAT_dom"/>
</dbReference>
<protein>
    <submittedName>
        <fullName evidence="2">GNAT family N-acetyltransferase</fullName>
        <ecNumber evidence="2">2.3.1.-</ecNumber>
    </submittedName>
</protein>
<dbReference type="InterPro" id="IPR016181">
    <property type="entry name" value="Acyl_CoA_acyltransferase"/>
</dbReference>
<dbReference type="Pfam" id="PF00583">
    <property type="entry name" value="Acetyltransf_1"/>
    <property type="match status" value="1"/>
</dbReference>
<dbReference type="Gene3D" id="3.40.630.30">
    <property type="match status" value="1"/>
</dbReference>